<evidence type="ECO:0000313" key="2">
    <source>
        <dbReference type="EMBL" id="ATQ38432.1"/>
    </source>
</evidence>
<organism evidence="2">
    <name type="scientific">Gammapapillomavirus 15</name>
    <dbReference type="NCBI Taxonomy" id="1513260"/>
    <lineage>
        <taxon>Viruses</taxon>
        <taxon>Monodnaviria</taxon>
        <taxon>Shotokuvirae</taxon>
        <taxon>Cossaviricota</taxon>
        <taxon>Papovaviricetes</taxon>
        <taxon>Zurhausenvirales</taxon>
        <taxon>Papillomaviridae</taxon>
        <taxon>Firstpapillomavirinae</taxon>
        <taxon>Gammapapillomavirus</taxon>
    </lineage>
</organism>
<feature type="compositionally biased region" description="Basic and acidic residues" evidence="1">
    <location>
        <begin position="125"/>
        <end position="140"/>
    </location>
</feature>
<dbReference type="EMBL" id="MF588727">
    <property type="protein sequence ID" value="ATQ38432.1"/>
    <property type="molecule type" value="Genomic_DNA"/>
</dbReference>
<gene>
    <name evidence="2" type="primary">E4</name>
</gene>
<evidence type="ECO:0000256" key="1">
    <source>
        <dbReference type="SAM" id="MobiDB-lite"/>
    </source>
</evidence>
<accession>A0A2D2ALU5</accession>
<proteinExistence type="predicted"/>
<reference evidence="2" key="1">
    <citation type="journal article" date="2018" name="MSphere">
        <title>Metagenomic Discovery of 83 New Human Papillomavirus Types in Patients with Immunodeficiency.</title>
        <authorList>
            <person name="Pastrana D.V."/>
            <person name="Peretti A."/>
            <person name="Welch N.L."/>
            <person name="Borgogna C."/>
            <person name="Olivero C."/>
            <person name="Badolato R."/>
            <person name="Notarangelo L.D."/>
            <person name="Gariglio M."/>
            <person name="FitzGerald P.C."/>
            <person name="McIntosh C.E."/>
            <person name="Reeves J."/>
            <person name="Starrett G.J."/>
            <person name="Bliskovsky V."/>
            <person name="Velez D."/>
            <person name="Brownell I."/>
            <person name="Yarchoan R."/>
            <person name="Wyvill K.M."/>
            <person name="Uldrick T.S."/>
            <person name="Maldarelli F."/>
            <person name="Lisco A."/>
            <person name="Sereti I."/>
            <person name="Gonzalez C.M."/>
            <person name="Androphy E.J."/>
            <person name="McBride A.A."/>
            <person name="Van Doorslaer K."/>
            <person name="Garcia F."/>
            <person name="Dvoretzky I."/>
            <person name="Liu J.S."/>
            <person name="Han J."/>
            <person name="Murphy P.M."/>
            <person name="McDermott D.H."/>
            <person name="Buck C.B."/>
        </authorList>
    </citation>
    <scope>NUCLEOTIDE SEQUENCE</scope>
    <source>
        <strain evidence="2">Gamma15_wg1c09</strain>
    </source>
</reference>
<feature type="region of interest" description="Disordered" evidence="1">
    <location>
        <begin position="58"/>
        <end position="149"/>
    </location>
</feature>
<name>A0A2D2ALU5_9PAPI</name>
<sequence>MIFGIKQLVKWIIMVFRILITQMKRGTFCYFMKMHKSIVKLDYGLLSTNKQLFPLLSLAHPSDPPSTPKKTTISGPPPPPGSPHRRRVPLGDEFRGILKKSPQLPPHRRPRVENDIDDDDEEQGNEDKENQPPENPREPNDNDEGPITRLLRKWEQDINSFRNIIYHDLEDLKRRLGIHFSSA</sequence>
<protein>
    <submittedName>
        <fullName evidence="2">E4</fullName>
    </submittedName>
</protein>
<feature type="compositionally biased region" description="Acidic residues" evidence="1">
    <location>
        <begin position="115"/>
        <end position="124"/>
    </location>
</feature>
<dbReference type="Proteomes" id="UP000290043">
    <property type="component" value="Segment"/>
</dbReference>